<reference evidence="3" key="1">
    <citation type="submission" date="2019-08" db="EMBL/GenBank/DDBJ databases">
        <authorList>
            <person name="Kucharzyk K."/>
            <person name="Murdoch R.W."/>
            <person name="Higgins S."/>
            <person name="Loffler F."/>
        </authorList>
    </citation>
    <scope>NUCLEOTIDE SEQUENCE</scope>
</reference>
<comment type="caution">
    <text evidence="3">The sequence shown here is derived from an EMBL/GenBank/DDBJ whole genome shotgun (WGS) entry which is preliminary data.</text>
</comment>
<sequence length="347" mass="36990">MNASVFSYTRKGAQLSLKVKNILDALGYKTEVYTSEKFVHVDPLLKKSVGCIKSAGEAFATNKVIIYIGSCGIAVRAIAPHVVSKTTDPAVISIDEGGNFVIPLLAGHIGGANGIARKLASAIGAQAVVTTATDINGLFAVDEWAARHDYYIGSMFAAKEFSSALVDGKEIGVKSCYPITGKLPKGMCLKESGEIGLILGANEEVKPFKTTLTLLPKVFVLGVGCRRNTLLTTLEELILPQLDIMKISIHAIKEICSVDLKKDEQGLLAFAAKYKLPIRFFTAAELAQQKGIFTASALVQKVVGVDNVCERSAVAASKGKIILPKTSKNGVTMAIAQIPITIDFNKM</sequence>
<dbReference type="InterPro" id="IPR052553">
    <property type="entry name" value="CbiG_hydrolase"/>
</dbReference>
<dbReference type="Pfam" id="PF01890">
    <property type="entry name" value="CbiG_C"/>
    <property type="match status" value="1"/>
</dbReference>
<dbReference type="GO" id="GO:0009236">
    <property type="term" value="P:cobalamin biosynthetic process"/>
    <property type="evidence" value="ECO:0007669"/>
    <property type="project" value="InterPro"/>
</dbReference>
<dbReference type="Gene3D" id="3.30.420.180">
    <property type="entry name" value="CobE/GbiG C-terminal domain"/>
    <property type="match status" value="1"/>
</dbReference>
<dbReference type="AlphaFoldDB" id="A0A644TK70"/>
<dbReference type="InterPro" id="IPR002750">
    <property type="entry name" value="CobE/GbiG_C"/>
</dbReference>
<name>A0A644TK70_9ZZZZ</name>
<dbReference type="InterPro" id="IPR038029">
    <property type="entry name" value="GbiG_N_sf"/>
</dbReference>
<feature type="domain" description="Cobalamin synthesis G N-terminal" evidence="2">
    <location>
        <begin position="56"/>
        <end position="134"/>
    </location>
</feature>
<dbReference type="InterPro" id="IPR036518">
    <property type="entry name" value="CobE/GbiG_C_sf"/>
</dbReference>
<protein>
    <submittedName>
        <fullName evidence="3">Cobalt-precorrin-5A hydrolase</fullName>
        <ecNumber evidence="3">3.7.1.12</ecNumber>
    </submittedName>
</protein>
<dbReference type="EC" id="3.7.1.12" evidence="3"/>
<organism evidence="3">
    <name type="scientific">bioreactor metagenome</name>
    <dbReference type="NCBI Taxonomy" id="1076179"/>
    <lineage>
        <taxon>unclassified sequences</taxon>
        <taxon>metagenomes</taxon>
        <taxon>ecological metagenomes</taxon>
    </lineage>
</organism>
<evidence type="ECO:0000259" key="2">
    <source>
        <dbReference type="Pfam" id="PF11760"/>
    </source>
</evidence>
<dbReference type="SUPFAM" id="SSF159672">
    <property type="entry name" value="CbiG N-terminal domain-like"/>
    <property type="match status" value="1"/>
</dbReference>
<evidence type="ECO:0000259" key="1">
    <source>
        <dbReference type="Pfam" id="PF01890"/>
    </source>
</evidence>
<feature type="domain" description="CobE/GbiG C-terminal" evidence="1">
    <location>
        <begin position="220"/>
        <end position="336"/>
    </location>
</feature>
<dbReference type="EMBL" id="VSSQ01000035">
    <property type="protein sequence ID" value="MPL67079.1"/>
    <property type="molecule type" value="Genomic_DNA"/>
</dbReference>
<dbReference type="Gene3D" id="3.40.50.11220">
    <property type="match status" value="1"/>
</dbReference>
<keyword evidence="3" id="KW-0378">Hydrolase</keyword>
<dbReference type="InterPro" id="IPR021744">
    <property type="entry name" value="CbiG_N"/>
</dbReference>
<evidence type="ECO:0000313" key="3">
    <source>
        <dbReference type="EMBL" id="MPL67079.1"/>
    </source>
</evidence>
<gene>
    <name evidence="3" type="primary">cbiG_2</name>
    <name evidence="3" type="ORF">SDC9_12769</name>
</gene>
<dbReference type="SUPFAM" id="SSF159664">
    <property type="entry name" value="CobE/GbiG C-terminal domain-like"/>
    <property type="match status" value="1"/>
</dbReference>
<dbReference type="Pfam" id="PF11760">
    <property type="entry name" value="CbiG_N"/>
    <property type="match status" value="1"/>
</dbReference>
<dbReference type="PANTHER" id="PTHR37477:SF1">
    <property type="entry name" value="COBALT-PRECORRIN-5A HYDROLASE"/>
    <property type="match status" value="1"/>
</dbReference>
<dbReference type="PANTHER" id="PTHR37477">
    <property type="entry name" value="COBALT-PRECORRIN-5A HYDROLASE"/>
    <property type="match status" value="1"/>
</dbReference>
<dbReference type="GO" id="GO:0043779">
    <property type="term" value="F:cobalt-precorrin-5A acetaldehyde-lyase activity"/>
    <property type="evidence" value="ECO:0007669"/>
    <property type="project" value="UniProtKB-EC"/>
</dbReference>
<proteinExistence type="predicted"/>
<accession>A0A644TK70</accession>